<keyword evidence="2" id="KW-0812">Transmembrane</keyword>
<feature type="coiled-coil region" evidence="1">
    <location>
        <begin position="117"/>
        <end position="186"/>
    </location>
</feature>
<dbReference type="Proteomes" id="UP000031549">
    <property type="component" value="Unassembled WGS sequence"/>
</dbReference>
<organism evidence="3 4">
    <name type="scientific">Hassallia byssoidea VB512170</name>
    <dbReference type="NCBI Taxonomy" id="1304833"/>
    <lineage>
        <taxon>Bacteria</taxon>
        <taxon>Bacillati</taxon>
        <taxon>Cyanobacteriota</taxon>
        <taxon>Cyanophyceae</taxon>
        <taxon>Nostocales</taxon>
        <taxon>Tolypothrichaceae</taxon>
        <taxon>Hassallia</taxon>
    </lineage>
</organism>
<name>A0A846H4A5_9CYAN</name>
<reference evidence="3 4" key="1">
    <citation type="journal article" date="2015" name="Genome Announc.">
        <title>Draft Genome Sequence of Cyanobacterium Hassallia byssoidea Strain VB512170, Isolated from Monuments in India.</title>
        <authorList>
            <person name="Singh D."/>
            <person name="Chandrababunaidu M.M."/>
            <person name="Panda A."/>
            <person name="Sen D."/>
            <person name="Bhattacharyya S."/>
            <person name="Adhikary S.P."/>
            <person name="Tripathy S."/>
        </authorList>
    </citation>
    <scope>NUCLEOTIDE SEQUENCE [LARGE SCALE GENOMIC DNA]</scope>
    <source>
        <strain evidence="3 4">VB512170</strain>
    </source>
</reference>
<keyword evidence="2" id="KW-1133">Transmembrane helix</keyword>
<evidence type="ECO:0000313" key="4">
    <source>
        <dbReference type="Proteomes" id="UP000031549"/>
    </source>
</evidence>
<feature type="transmembrane region" description="Helical" evidence="2">
    <location>
        <begin position="74"/>
        <end position="98"/>
    </location>
</feature>
<feature type="coiled-coil region" evidence="1">
    <location>
        <begin position="5"/>
        <end position="39"/>
    </location>
</feature>
<protein>
    <submittedName>
        <fullName evidence="3">Uncharacterized protein</fullName>
    </submittedName>
</protein>
<keyword evidence="2" id="KW-0472">Membrane</keyword>
<evidence type="ECO:0000313" key="3">
    <source>
        <dbReference type="EMBL" id="NEU71464.1"/>
    </source>
</evidence>
<comment type="caution">
    <text evidence="3">The sequence shown here is derived from an EMBL/GenBank/DDBJ whole genome shotgun (WGS) entry which is preliminary data.</text>
</comment>
<evidence type="ECO:0000256" key="1">
    <source>
        <dbReference type="SAM" id="Coils"/>
    </source>
</evidence>
<proteinExistence type="predicted"/>
<dbReference type="AlphaFoldDB" id="A0A846H4A5"/>
<dbReference type="Gene3D" id="1.20.1170.10">
    <property type="match status" value="1"/>
</dbReference>
<keyword evidence="4" id="KW-1185">Reference proteome</keyword>
<sequence>MKEAIAVAQNHLTAIENQLETATDKLNELIAEEKRFRAQYLIIYPTLVTAALFGLVILTGIFSQSTLWLLLQKVWGNLVTYLLGTAVTIMTYLGIVWLKYSTDIRDTPGGSGYRHRIQKVQKQIQRLESSVKSTAIELRRCYNEQLKLEYDLYAQNLRVEALNHLIKTAKQKAETLRKTLANFSQIYNDLVRSREQATTKFSEIRLSVLTDADIDAYYQSFLSTLPTEIFTQERVKRSQSWQISAEEFQNQLIPFARQQFEHLSKLSLEKY</sequence>
<accession>A0A846H4A5</accession>
<feature type="transmembrane region" description="Helical" evidence="2">
    <location>
        <begin position="41"/>
        <end position="62"/>
    </location>
</feature>
<keyword evidence="1" id="KW-0175">Coiled coil</keyword>
<evidence type="ECO:0000256" key="2">
    <source>
        <dbReference type="SAM" id="Phobius"/>
    </source>
</evidence>
<gene>
    <name evidence="3" type="ORF">PI95_002435</name>
</gene>
<dbReference type="RefSeq" id="WP_052324740.1">
    <property type="nucleotide sequence ID" value="NZ_JTCM02000003.1"/>
</dbReference>
<dbReference type="EMBL" id="JTCM02000003">
    <property type="protein sequence ID" value="NEU71464.1"/>
    <property type="molecule type" value="Genomic_DNA"/>
</dbReference>